<keyword evidence="3" id="KW-1185">Reference proteome</keyword>
<feature type="domain" description="HTH arsR-type" evidence="1">
    <location>
        <begin position="252"/>
        <end position="323"/>
    </location>
</feature>
<accession>A0A2S6H1Q0</accession>
<sequence>MTDGERALTQGETVFDSRFDTVIADKTDSNTEYKTQIRHDANDNHRITFTDADLARTRVAPTLGRAAETVFALEAYTQTRTRTGFEAWRRTAHNALAQRSPALLGHLQGLGRSRAARQALLSGDPAEQRTVALLREFHAVAVAPYWASITAELEAERECRGRALLAGGIEELFGTLHPRVRWQTPNLVVAGRGDQVALRGRGLVLAPSLFLSGPPRTIVPVAPDRPVTLAYPISLDRAALTTVWSGGRQDARALGPLLGRTRAAMLVALTDSRASVELSRSLEISSAAVSQHTSILRAAGLIFSRRDVNSLCHTLTPLGEALLRGTCRAG</sequence>
<evidence type="ECO:0000313" key="3">
    <source>
        <dbReference type="Proteomes" id="UP000239203"/>
    </source>
</evidence>
<name>A0A2S6H1Q0_9PSEU</name>
<dbReference type="GO" id="GO:0003700">
    <property type="term" value="F:DNA-binding transcription factor activity"/>
    <property type="evidence" value="ECO:0007669"/>
    <property type="project" value="InterPro"/>
</dbReference>
<dbReference type="InterPro" id="IPR036390">
    <property type="entry name" value="WH_DNA-bd_sf"/>
</dbReference>
<dbReference type="CDD" id="cd00090">
    <property type="entry name" value="HTH_ARSR"/>
    <property type="match status" value="1"/>
</dbReference>
<dbReference type="Proteomes" id="UP000239203">
    <property type="component" value="Unassembled WGS sequence"/>
</dbReference>
<comment type="caution">
    <text evidence="2">The sequence shown here is derived from an EMBL/GenBank/DDBJ whole genome shotgun (WGS) entry which is preliminary data.</text>
</comment>
<dbReference type="Pfam" id="PF01022">
    <property type="entry name" value="HTH_5"/>
    <property type="match status" value="1"/>
</dbReference>
<evidence type="ECO:0000259" key="1">
    <source>
        <dbReference type="SMART" id="SM00418"/>
    </source>
</evidence>
<organism evidence="2 3">
    <name type="scientific">Actinokineospora auranticolor</name>
    <dbReference type="NCBI Taxonomy" id="155976"/>
    <lineage>
        <taxon>Bacteria</taxon>
        <taxon>Bacillati</taxon>
        <taxon>Actinomycetota</taxon>
        <taxon>Actinomycetes</taxon>
        <taxon>Pseudonocardiales</taxon>
        <taxon>Pseudonocardiaceae</taxon>
        <taxon>Actinokineospora</taxon>
    </lineage>
</organism>
<gene>
    <name evidence="2" type="ORF">CLV40_101540</name>
</gene>
<reference evidence="2 3" key="1">
    <citation type="submission" date="2018-02" db="EMBL/GenBank/DDBJ databases">
        <title>Genomic Encyclopedia of Archaeal and Bacterial Type Strains, Phase II (KMG-II): from individual species to whole genera.</title>
        <authorList>
            <person name="Goeker M."/>
        </authorList>
    </citation>
    <scope>NUCLEOTIDE SEQUENCE [LARGE SCALE GENOMIC DNA]</scope>
    <source>
        <strain evidence="2 3">YU 961-1</strain>
    </source>
</reference>
<dbReference type="SMART" id="SM00418">
    <property type="entry name" value="HTH_ARSR"/>
    <property type="match status" value="1"/>
</dbReference>
<dbReference type="InterPro" id="IPR011991">
    <property type="entry name" value="ArsR-like_HTH"/>
</dbReference>
<proteinExistence type="predicted"/>
<dbReference type="InterPro" id="IPR001845">
    <property type="entry name" value="HTH_ArsR_DNA-bd_dom"/>
</dbReference>
<dbReference type="EMBL" id="PTIX01000001">
    <property type="protein sequence ID" value="PPK71350.1"/>
    <property type="molecule type" value="Genomic_DNA"/>
</dbReference>
<dbReference type="InterPro" id="IPR036388">
    <property type="entry name" value="WH-like_DNA-bd_sf"/>
</dbReference>
<evidence type="ECO:0000313" key="2">
    <source>
        <dbReference type="EMBL" id="PPK71350.1"/>
    </source>
</evidence>
<dbReference type="AlphaFoldDB" id="A0A2S6H1Q0"/>
<dbReference type="SUPFAM" id="SSF46785">
    <property type="entry name" value="Winged helix' DNA-binding domain"/>
    <property type="match status" value="1"/>
</dbReference>
<protein>
    <submittedName>
        <fullName evidence="2">Regulatory ArsR family protein</fullName>
    </submittedName>
</protein>
<dbReference type="Gene3D" id="1.10.10.10">
    <property type="entry name" value="Winged helix-like DNA-binding domain superfamily/Winged helix DNA-binding domain"/>
    <property type="match status" value="1"/>
</dbReference>